<dbReference type="EMBL" id="PDKD01000001">
    <property type="protein sequence ID" value="RXJ93237.1"/>
    <property type="molecule type" value="Genomic_DNA"/>
</dbReference>
<dbReference type="AlphaFoldDB" id="A0AAD0QIL0"/>
<accession>A0AAD0QIL0</accession>
<dbReference type="Proteomes" id="UP000289132">
    <property type="component" value="Unassembled WGS sequence"/>
</dbReference>
<protein>
    <submittedName>
        <fullName evidence="1">Uncharacterized protein</fullName>
    </submittedName>
</protein>
<dbReference type="RefSeq" id="WP_115427632.1">
    <property type="nucleotide sequence ID" value="NZ_CP031367.1"/>
</dbReference>
<gene>
    <name evidence="1" type="ORF">ATR_0190</name>
    <name evidence="2" type="ORF">CRU87_01765</name>
</gene>
<evidence type="ECO:0000313" key="3">
    <source>
        <dbReference type="Proteomes" id="UP000254504"/>
    </source>
</evidence>
<dbReference type="Proteomes" id="UP000254504">
    <property type="component" value="Chromosome"/>
</dbReference>
<proteinExistence type="predicted"/>
<sequence length="90" mass="10901">MERRDWSLKLLSELIYIDSLDSYEKADALVVWHNDYFKNHNTIESLDLNSKELENLEELFFRNLNFLKEQQNIASEDMKKIKKMKSFLKN</sequence>
<evidence type="ECO:0000313" key="1">
    <source>
        <dbReference type="EMBL" id="AXK48083.1"/>
    </source>
</evidence>
<dbReference type="EMBL" id="CP031367">
    <property type="protein sequence ID" value="AXK48083.1"/>
    <property type="molecule type" value="Genomic_DNA"/>
</dbReference>
<evidence type="ECO:0000313" key="4">
    <source>
        <dbReference type="Proteomes" id="UP000289132"/>
    </source>
</evidence>
<reference evidence="2 4" key="1">
    <citation type="submission" date="2017-10" db="EMBL/GenBank/DDBJ databases">
        <title>Genomics of the genus Arcobacter.</title>
        <authorList>
            <person name="Perez-Cataluna A."/>
            <person name="Figueras M.J."/>
        </authorList>
    </citation>
    <scope>NUCLEOTIDE SEQUENCE [LARGE SCALE GENOMIC DNA]</scope>
    <source>
        <strain evidence="2 4">LMG 25534</strain>
    </source>
</reference>
<name>A0AAD0QIL0_9BACT</name>
<reference evidence="1 3" key="2">
    <citation type="submission" date="2018-07" db="EMBL/GenBank/DDBJ databases">
        <title>Complete genome of the Arcobacter trophiarum type strain LMG 25534.</title>
        <authorList>
            <person name="Miller W.G."/>
            <person name="Yee E."/>
        </authorList>
    </citation>
    <scope>NUCLEOTIDE SEQUENCE [LARGE SCALE GENOMIC DNA]</scope>
    <source>
        <strain evidence="1 3">LMG 25534</strain>
    </source>
</reference>
<organism evidence="1 3">
    <name type="scientific">Aliarcobacter trophiarum LMG 25534</name>
    <dbReference type="NCBI Taxonomy" id="1032241"/>
    <lineage>
        <taxon>Bacteria</taxon>
        <taxon>Pseudomonadati</taxon>
        <taxon>Campylobacterota</taxon>
        <taxon>Epsilonproteobacteria</taxon>
        <taxon>Campylobacterales</taxon>
        <taxon>Arcobacteraceae</taxon>
        <taxon>Aliarcobacter</taxon>
    </lineage>
</organism>
<keyword evidence="4" id="KW-1185">Reference proteome</keyword>
<evidence type="ECO:0000313" key="2">
    <source>
        <dbReference type="EMBL" id="RXJ93237.1"/>
    </source>
</evidence>
<dbReference type="KEGG" id="atp:ATR_0190"/>